<dbReference type="GO" id="GO:0051213">
    <property type="term" value="F:dioxygenase activity"/>
    <property type="evidence" value="ECO:0007669"/>
    <property type="project" value="UniProtKB-KW"/>
</dbReference>
<evidence type="ECO:0000313" key="12">
    <source>
        <dbReference type="EMBL" id="KAK4756347.1"/>
    </source>
</evidence>
<keyword evidence="8" id="KW-0284">Flavonoid biosynthesis</keyword>
<evidence type="ECO:0000256" key="8">
    <source>
        <dbReference type="ARBA" id="ARBA00023241"/>
    </source>
</evidence>
<dbReference type="AlphaFoldDB" id="A0AAN7PYC6"/>
<sequence length="343" mass="38521">MEMEMEKSVQALASATLLSGTLPAEFIRPLAEQPTATTRHYGPVSMIPTVDLSETDQEKLVQAISEACGTWGTFQLVNHGIPPEAINRLQSVGREFFELSSPKEKEECSDKAPAGGSRSVGGYGRQVREDADGKKVWSDHLFHKIWPPSSINYQFWPKNPPSYREANEEYAVYLREASDKVLKLMSLGLGLEENALGEALGGEQLQYNLKINYYPPCPRPDLVLGLVAHRDLSAITVLVPNEVPGLQVLKDDQWIEVEYIPNSLIVHVGDQIEILSNGKYRSVLHRVTVKKDRLRMSWPVFLEPPAELVVGPLPQLINDQDPAKYKPQKFKDYMFSKLNKLPE</sequence>
<dbReference type="FunFam" id="2.60.120.330:FF:000009">
    <property type="entry name" value="Flavonol synthase"/>
    <property type="match status" value="1"/>
</dbReference>
<evidence type="ECO:0000256" key="3">
    <source>
        <dbReference type="ARBA" id="ARBA00022723"/>
    </source>
</evidence>
<reference evidence="12 13" key="1">
    <citation type="journal article" date="2023" name="Hortic Res">
        <title>Pangenome of water caltrop reveals structural variations and asymmetric subgenome divergence after allopolyploidization.</title>
        <authorList>
            <person name="Zhang X."/>
            <person name="Chen Y."/>
            <person name="Wang L."/>
            <person name="Yuan Y."/>
            <person name="Fang M."/>
            <person name="Shi L."/>
            <person name="Lu R."/>
            <person name="Comes H.P."/>
            <person name="Ma Y."/>
            <person name="Chen Y."/>
            <person name="Huang G."/>
            <person name="Zhou Y."/>
            <person name="Zheng Z."/>
            <person name="Qiu Y."/>
        </authorList>
    </citation>
    <scope>NUCLEOTIDE SEQUENCE [LARGE SCALE GENOMIC DNA]</scope>
    <source>
        <tissue evidence="12">Roots</tissue>
    </source>
</reference>
<dbReference type="Proteomes" id="UP001345219">
    <property type="component" value="Chromosome 6"/>
</dbReference>
<dbReference type="GO" id="GO:0046148">
    <property type="term" value="P:pigment biosynthetic process"/>
    <property type="evidence" value="ECO:0007669"/>
    <property type="project" value="UniProtKB-ARBA"/>
</dbReference>
<evidence type="ECO:0000256" key="5">
    <source>
        <dbReference type="ARBA" id="ARBA00022964"/>
    </source>
</evidence>
<dbReference type="PANTHER" id="PTHR47991">
    <property type="entry name" value="OXOGLUTARATE/IRON-DEPENDENT DIOXYGENASE"/>
    <property type="match status" value="1"/>
</dbReference>
<organism evidence="12 13">
    <name type="scientific">Trapa incisa</name>
    <dbReference type="NCBI Taxonomy" id="236973"/>
    <lineage>
        <taxon>Eukaryota</taxon>
        <taxon>Viridiplantae</taxon>
        <taxon>Streptophyta</taxon>
        <taxon>Embryophyta</taxon>
        <taxon>Tracheophyta</taxon>
        <taxon>Spermatophyta</taxon>
        <taxon>Magnoliopsida</taxon>
        <taxon>eudicotyledons</taxon>
        <taxon>Gunneridae</taxon>
        <taxon>Pentapetalae</taxon>
        <taxon>rosids</taxon>
        <taxon>malvids</taxon>
        <taxon>Myrtales</taxon>
        <taxon>Lythraceae</taxon>
        <taxon>Trapa</taxon>
    </lineage>
</organism>
<keyword evidence="5" id="KW-0223">Dioxygenase</keyword>
<feature type="region of interest" description="Disordered" evidence="10">
    <location>
        <begin position="102"/>
        <end position="125"/>
    </location>
</feature>
<dbReference type="InterPro" id="IPR044861">
    <property type="entry name" value="IPNS-like_FE2OG_OXY"/>
</dbReference>
<dbReference type="GO" id="GO:0009813">
    <property type="term" value="P:flavonoid biosynthetic process"/>
    <property type="evidence" value="ECO:0007669"/>
    <property type="project" value="UniProtKB-KW"/>
</dbReference>
<name>A0AAN7PYC6_9MYRT</name>
<evidence type="ECO:0000256" key="1">
    <source>
        <dbReference type="ARBA" id="ARBA00001961"/>
    </source>
</evidence>
<evidence type="ECO:0000313" key="13">
    <source>
        <dbReference type="Proteomes" id="UP001345219"/>
    </source>
</evidence>
<keyword evidence="13" id="KW-1185">Reference proteome</keyword>
<gene>
    <name evidence="12" type="ORF">SAY87_006474</name>
</gene>
<dbReference type="InterPro" id="IPR026992">
    <property type="entry name" value="DIOX_N"/>
</dbReference>
<dbReference type="Pfam" id="PF03171">
    <property type="entry name" value="2OG-FeII_Oxy"/>
    <property type="match status" value="1"/>
</dbReference>
<dbReference type="InterPro" id="IPR005123">
    <property type="entry name" value="Oxoglu/Fe-dep_dioxygenase_dom"/>
</dbReference>
<comment type="similarity">
    <text evidence="2 9">Belongs to the iron/ascorbate-dependent oxidoreductase family.</text>
</comment>
<evidence type="ECO:0000256" key="7">
    <source>
        <dbReference type="ARBA" id="ARBA00023004"/>
    </source>
</evidence>
<evidence type="ECO:0000256" key="6">
    <source>
        <dbReference type="ARBA" id="ARBA00023002"/>
    </source>
</evidence>
<comment type="caution">
    <text evidence="12">The sequence shown here is derived from an EMBL/GenBank/DDBJ whole genome shotgun (WGS) entry which is preliminary data.</text>
</comment>
<dbReference type="GO" id="GO:0046872">
    <property type="term" value="F:metal ion binding"/>
    <property type="evidence" value="ECO:0007669"/>
    <property type="project" value="UniProtKB-KW"/>
</dbReference>
<dbReference type="InterPro" id="IPR027443">
    <property type="entry name" value="IPNS-like_sf"/>
</dbReference>
<keyword evidence="7 9" id="KW-0408">Iron</keyword>
<evidence type="ECO:0000259" key="11">
    <source>
        <dbReference type="PROSITE" id="PS51471"/>
    </source>
</evidence>
<dbReference type="GO" id="GO:0031418">
    <property type="term" value="F:L-ascorbic acid binding"/>
    <property type="evidence" value="ECO:0007669"/>
    <property type="project" value="UniProtKB-KW"/>
</dbReference>
<feature type="domain" description="Fe2OG dioxygenase" evidence="11">
    <location>
        <begin position="201"/>
        <end position="304"/>
    </location>
</feature>
<evidence type="ECO:0000256" key="10">
    <source>
        <dbReference type="SAM" id="MobiDB-lite"/>
    </source>
</evidence>
<proteinExistence type="inferred from homology"/>
<evidence type="ECO:0000256" key="9">
    <source>
        <dbReference type="RuleBase" id="RU003682"/>
    </source>
</evidence>
<dbReference type="SUPFAM" id="SSF51197">
    <property type="entry name" value="Clavaminate synthase-like"/>
    <property type="match status" value="1"/>
</dbReference>
<dbReference type="Pfam" id="PF14226">
    <property type="entry name" value="DIOX_N"/>
    <property type="match status" value="1"/>
</dbReference>
<keyword evidence="6 9" id="KW-0560">Oxidoreductase</keyword>
<protein>
    <recommendedName>
        <fullName evidence="11">Fe2OG dioxygenase domain-containing protein</fullName>
    </recommendedName>
</protein>
<dbReference type="EMBL" id="JAXIOK010000013">
    <property type="protein sequence ID" value="KAK4756347.1"/>
    <property type="molecule type" value="Genomic_DNA"/>
</dbReference>
<keyword evidence="3 9" id="KW-0479">Metal-binding</keyword>
<dbReference type="PRINTS" id="PR00682">
    <property type="entry name" value="IPNSYNTHASE"/>
</dbReference>
<dbReference type="PROSITE" id="PS51471">
    <property type="entry name" value="FE2OG_OXY"/>
    <property type="match status" value="1"/>
</dbReference>
<accession>A0AAN7PYC6</accession>
<comment type="cofactor">
    <cofactor evidence="1">
        <name>L-ascorbate</name>
        <dbReference type="ChEBI" id="CHEBI:38290"/>
    </cofactor>
</comment>
<dbReference type="InterPro" id="IPR050295">
    <property type="entry name" value="Plant_2OG-oxidoreductases"/>
</dbReference>
<evidence type="ECO:0000256" key="2">
    <source>
        <dbReference type="ARBA" id="ARBA00008056"/>
    </source>
</evidence>
<evidence type="ECO:0000256" key="4">
    <source>
        <dbReference type="ARBA" id="ARBA00022896"/>
    </source>
</evidence>
<keyword evidence="4" id="KW-0847">Vitamin C</keyword>
<dbReference type="Gene3D" id="2.60.120.330">
    <property type="entry name" value="B-lactam Antibiotic, Isopenicillin N Synthase, Chain"/>
    <property type="match status" value="1"/>
</dbReference>